<evidence type="ECO:0000313" key="1">
    <source>
        <dbReference type="EMBL" id="KAE9393341.1"/>
    </source>
</evidence>
<keyword evidence="2" id="KW-1185">Reference proteome</keyword>
<name>A0A6A4H5E6_9AGAR</name>
<reference evidence="1" key="1">
    <citation type="journal article" date="2019" name="Environ. Microbiol.">
        <title>Fungal ecological strategies reflected in gene transcription - a case study of two litter decomposers.</title>
        <authorList>
            <person name="Barbi F."/>
            <person name="Kohler A."/>
            <person name="Barry K."/>
            <person name="Baskaran P."/>
            <person name="Daum C."/>
            <person name="Fauchery L."/>
            <person name="Ihrmark K."/>
            <person name="Kuo A."/>
            <person name="LaButti K."/>
            <person name="Lipzen A."/>
            <person name="Morin E."/>
            <person name="Grigoriev I.V."/>
            <person name="Henrissat B."/>
            <person name="Lindahl B."/>
            <person name="Martin F."/>
        </authorList>
    </citation>
    <scope>NUCLEOTIDE SEQUENCE</scope>
    <source>
        <strain evidence="1">JB14</strain>
    </source>
</reference>
<dbReference type="EMBL" id="ML769574">
    <property type="protein sequence ID" value="KAE9393341.1"/>
    <property type="molecule type" value="Genomic_DNA"/>
</dbReference>
<protein>
    <recommendedName>
        <fullName evidence="3">F-box domain-containing protein</fullName>
    </recommendedName>
</protein>
<sequence length="534" mass="62322">MSDKSEDDKYETSLRQYSFGNTVDNVLPFKDLSGLIHNHRCHDKICIQYQPNNKNQPRTTIRHPNGPEHPRIDIIAEPFPWFEDRWKSTLHWSESMLIYLAQHPPVVYHHITSIPTTYIEVQIMKRVVWRGFTVYNPKGVTVLDFFIAFRAAIAKTIDANHWSFLWKSCHWMQDKDGYIKWVQRVAQDKMLEEFYYSSNIEPYEHGDGWPIICERLPWWKGLPYWHMPLLDHQPPAYRETSLADFLTSAQSRLSGFHPSFLRGCPRDWPDDLPDIPEIEYLFMNIDVQNIESMEPKFKEQEMTKEYHDLPNETLIEIALEIPSDFQSFKDHCSFALMSKRLYYEIYSNSTWKILCGKTMGKETIPCSTCDSVQLNDQIKLLHQLWDSVTLIDPDNKSRFGGPPFKEWINSLEGIFVNHPPCGFSMDIAGGCHAIDIHILSHFHRVNNNTGVTILDILQGIHNILRSNQSYRDNDIGEWWIANTWAVEVLSSRHNIPNKHSFVLYLTVVRIPGIKVKLPVDITIAKNNLAIINNN</sequence>
<evidence type="ECO:0000313" key="2">
    <source>
        <dbReference type="Proteomes" id="UP000799118"/>
    </source>
</evidence>
<accession>A0A6A4H5E6</accession>
<organism evidence="1 2">
    <name type="scientific">Gymnopus androsaceus JB14</name>
    <dbReference type="NCBI Taxonomy" id="1447944"/>
    <lineage>
        <taxon>Eukaryota</taxon>
        <taxon>Fungi</taxon>
        <taxon>Dikarya</taxon>
        <taxon>Basidiomycota</taxon>
        <taxon>Agaricomycotina</taxon>
        <taxon>Agaricomycetes</taxon>
        <taxon>Agaricomycetidae</taxon>
        <taxon>Agaricales</taxon>
        <taxon>Marasmiineae</taxon>
        <taxon>Omphalotaceae</taxon>
        <taxon>Gymnopus</taxon>
    </lineage>
</organism>
<dbReference type="Proteomes" id="UP000799118">
    <property type="component" value="Unassembled WGS sequence"/>
</dbReference>
<dbReference type="AlphaFoldDB" id="A0A6A4H5E6"/>
<evidence type="ECO:0008006" key="3">
    <source>
        <dbReference type="Google" id="ProtNLM"/>
    </source>
</evidence>
<proteinExistence type="predicted"/>
<gene>
    <name evidence="1" type="ORF">BT96DRAFT_978967</name>
</gene>